<accession>A0A1F5RE52</accession>
<proteinExistence type="predicted"/>
<evidence type="ECO:0000313" key="3">
    <source>
        <dbReference type="Proteomes" id="UP000177230"/>
    </source>
</evidence>
<feature type="transmembrane region" description="Helical" evidence="1">
    <location>
        <begin position="155"/>
        <end position="174"/>
    </location>
</feature>
<organism evidence="2 3">
    <name type="scientific">Candidatus Edwardsbacteria bacterium GWF2_54_11</name>
    <dbReference type="NCBI Taxonomy" id="1817851"/>
    <lineage>
        <taxon>Bacteria</taxon>
        <taxon>Candidatus Edwardsiibacteriota</taxon>
    </lineage>
</organism>
<keyword evidence="1" id="KW-0812">Transmembrane</keyword>
<gene>
    <name evidence="2" type="ORF">A2024_00300</name>
</gene>
<evidence type="ECO:0000256" key="1">
    <source>
        <dbReference type="SAM" id="Phobius"/>
    </source>
</evidence>
<reference evidence="2 3" key="1">
    <citation type="journal article" date="2016" name="Nat. Commun.">
        <title>Thousands of microbial genomes shed light on interconnected biogeochemical processes in an aquifer system.</title>
        <authorList>
            <person name="Anantharaman K."/>
            <person name="Brown C.T."/>
            <person name="Hug L.A."/>
            <person name="Sharon I."/>
            <person name="Castelle C.J."/>
            <person name="Probst A.J."/>
            <person name="Thomas B.C."/>
            <person name="Singh A."/>
            <person name="Wilkins M.J."/>
            <person name="Karaoz U."/>
            <person name="Brodie E.L."/>
            <person name="Williams K.H."/>
            <person name="Hubbard S.S."/>
            <person name="Banfield J.F."/>
        </authorList>
    </citation>
    <scope>NUCLEOTIDE SEQUENCE [LARGE SCALE GENOMIC DNA]</scope>
</reference>
<dbReference type="Proteomes" id="UP000177230">
    <property type="component" value="Unassembled WGS sequence"/>
</dbReference>
<keyword evidence="1" id="KW-1133">Transmembrane helix</keyword>
<name>A0A1F5RE52_9BACT</name>
<dbReference type="EMBL" id="MFFM01000033">
    <property type="protein sequence ID" value="OGF12662.1"/>
    <property type="molecule type" value="Genomic_DNA"/>
</dbReference>
<sequence length="206" mass="23150">MEPREVENRWMLRPVLMRSECHRILSAWLWENYQGTASGLEISQSLWVPWLRKERRKDGQFAGHSYELAEKPADPHITRVKIPPGEYVRFDSEKTAGFVLPEVPDEKPGPGGVIIYVPFHVASFSYGGERRSAAIEASTGSLAGYQPDKKAKISFQWGSLAIAGVIFLLEGMLIKPVIAKTIVLGLSFAILEIGISLLWEGWGWRK</sequence>
<dbReference type="AlphaFoldDB" id="A0A1F5RE52"/>
<protein>
    <submittedName>
        <fullName evidence="2">Uncharacterized protein</fullName>
    </submittedName>
</protein>
<feature type="transmembrane region" description="Helical" evidence="1">
    <location>
        <begin position="181"/>
        <end position="199"/>
    </location>
</feature>
<evidence type="ECO:0000313" key="2">
    <source>
        <dbReference type="EMBL" id="OGF12662.1"/>
    </source>
</evidence>
<keyword evidence="1" id="KW-0472">Membrane</keyword>
<comment type="caution">
    <text evidence="2">The sequence shown here is derived from an EMBL/GenBank/DDBJ whole genome shotgun (WGS) entry which is preliminary data.</text>
</comment>